<sequence length="124" mass="13984">MFGRNTSNFFIHLVKTTLELKRSDREFACFLCGVYANLGDGSNDELRETNFAARAMRIKCDYGGVGSRIGTSDVSSKECTQLAQFRFKHAIFLTPEKPKALQNQQFKLSRLKSTPPNPGEKQTE</sequence>
<dbReference type="EMBL" id="JAWDGP010003531">
    <property type="protein sequence ID" value="KAK3773591.1"/>
    <property type="molecule type" value="Genomic_DNA"/>
</dbReference>
<evidence type="ECO:0000313" key="3">
    <source>
        <dbReference type="Proteomes" id="UP001283361"/>
    </source>
</evidence>
<organism evidence="2 3">
    <name type="scientific">Elysia crispata</name>
    <name type="common">lettuce slug</name>
    <dbReference type="NCBI Taxonomy" id="231223"/>
    <lineage>
        <taxon>Eukaryota</taxon>
        <taxon>Metazoa</taxon>
        <taxon>Spiralia</taxon>
        <taxon>Lophotrochozoa</taxon>
        <taxon>Mollusca</taxon>
        <taxon>Gastropoda</taxon>
        <taxon>Heterobranchia</taxon>
        <taxon>Euthyneura</taxon>
        <taxon>Panpulmonata</taxon>
        <taxon>Sacoglossa</taxon>
        <taxon>Placobranchoidea</taxon>
        <taxon>Plakobranchidae</taxon>
        <taxon>Elysia</taxon>
    </lineage>
</organism>
<evidence type="ECO:0000256" key="1">
    <source>
        <dbReference type="SAM" id="MobiDB-lite"/>
    </source>
</evidence>
<feature type="compositionally biased region" description="Polar residues" evidence="1">
    <location>
        <begin position="104"/>
        <end position="114"/>
    </location>
</feature>
<name>A0AAE0ZRF8_9GAST</name>
<dbReference type="Proteomes" id="UP001283361">
    <property type="component" value="Unassembled WGS sequence"/>
</dbReference>
<feature type="region of interest" description="Disordered" evidence="1">
    <location>
        <begin position="104"/>
        <end position="124"/>
    </location>
</feature>
<comment type="caution">
    <text evidence="2">The sequence shown here is derived from an EMBL/GenBank/DDBJ whole genome shotgun (WGS) entry which is preliminary data.</text>
</comment>
<keyword evidence="3" id="KW-1185">Reference proteome</keyword>
<accession>A0AAE0ZRF8</accession>
<reference evidence="2" key="1">
    <citation type="journal article" date="2023" name="G3 (Bethesda)">
        <title>A reference genome for the long-term kleptoplast-retaining sea slug Elysia crispata morphotype clarki.</title>
        <authorList>
            <person name="Eastman K.E."/>
            <person name="Pendleton A.L."/>
            <person name="Shaikh M.A."/>
            <person name="Suttiyut T."/>
            <person name="Ogas R."/>
            <person name="Tomko P."/>
            <person name="Gavelis G."/>
            <person name="Widhalm J.R."/>
            <person name="Wisecaver J.H."/>
        </authorList>
    </citation>
    <scope>NUCLEOTIDE SEQUENCE</scope>
    <source>
        <strain evidence="2">ECLA1</strain>
    </source>
</reference>
<gene>
    <name evidence="2" type="ORF">RRG08_022300</name>
</gene>
<evidence type="ECO:0000313" key="2">
    <source>
        <dbReference type="EMBL" id="KAK3773591.1"/>
    </source>
</evidence>
<proteinExistence type="predicted"/>
<dbReference type="AlphaFoldDB" id="A0AAE0ZRF8"/>
<protein>
    <submittedName>
        <fullName evidence="2">Uncharacterized protein</fullName>
    </submittedName>
</protein>